<evidence type="ECO:0000259" key="14">
    <source>
        <dbReference type="Pfam" id="PF22776"/>
    </source>
</evidence>
<dbReference type="Pfam" id="PF22776">
    <property type="entry name" value="K_trans_C"/>
    <property type="match status" value="1"/>
</dbReference>
<dbReference type="InterPro" id="IPR003855">
    <property type="entry name" value="K+_transporter"/>
</dbReference>
<feature type="transmembrane region" description="Helical" evidence="12">
    <location>
        <begin position="396"/>
        <end position="417"/>
    </location>
</feature>
<feature type="transmembrane region" description="Helical" evidence="12">
    <location>
        <begin position="48"/>
        <end position="72"/>
    </location>
</feature>
<evidence type="ECO:0000256" key="1">
    <source>
        <dbReference type="ARBA" id="ARBA00004141"/>
    </source>
</evidence>
<dbReference type="RefSeq" id="WP_099874910.1">
    <property type="nucleotide sequence ID" value="NZ_CP024608.1"/>
</dbReference>
<protein>
    <recommendedName>
        <fullName evidence="12">Probable potassium transport system protein Kup</fullName>
    </recommendedName>
</protein>
<feature type="transmembrane region" description="Helical" evidence="12">
    <location>
        <begin position="423"/>
        <end position="444"/>
    </location>
</feature>
<keyword evidence="16" id="KW-1185">Reference proteome</keyword>
<evidence type="ECO:0000256" key="10">
    <source>
        <dbReference type="ARBA" id="ARBA00023065"/>
    </source>
</evidence>
<dbReference type="GO" id="GO:0005886">
    <property type="term" value="C:plasma membrane"/>
    <property type="evidence" value="ECO:0007669"/>
    <property type="project" value="UniProtKB-SubCell"/>
</dbReference>
<feature type="transmembrane region" description="Helical" evidence="12">
    <location>
        <begin position="290"/>
        <end position="320"/>
    </location>
</feature>
<sequence>MTTELPQKNRVAALTLGAIGVVYGDIGTSPLYTLKEVFAPAHGVAASPSNIIGVISLILWCLIIIISLKYVILVLRADNHGEGGIMALTALALKSVTQSSRFYYPVMLLGMVGAGLFFGDGIITPAITVLSSIEGLEVATPAFKPYVIPLTLSVLAVLYWAQHRGTGGIGKWFGPIVLVWFTTLAVMGVANIIDHPQILAALNPGHAARFLLANGWIAFVALGAVVLALTGAEALYADMGHFGRTPVRLAWFTVVFPALALNYLGQGAVLLNNPAAISNPFFNQLGAWSIYPLVALSTVAAVVASQATISGAFSVAQQAISLGFLPRMRIVHTSNQEKGQIYIPLVNWLQFSAVVFAVVAFGSSTNLASAYGIAATATMLTTTLLTFFVVRYGWRYSGVVAFSATLFFLVFDITLFASTSLKIVSGGWFTLLISVVMVTIMLTWRKGRELVFENLKAHLLPVPGFLESLFAEPPLRVPGTAVFFRPEGDGVPHALLHNLLHNKVLHERVVFLTVISTDIPTVSATQRLKVTELGHNCYQVDLSYGFIDLRNVPADLANCAALGLNFEPMETSYFITRQTVIATPGAGMAMWRESLYSTMAKNARDAADYFQLPSNRVIELGTQVEI</sequence>
<dbReference type="GO" id="GO:0015293">
    <property type="term" value="F:symporter activity"/>
    <property type="evidence" value="ECO:0007669"/>
    <property type="project" value="UniProtKB-UniRule"/>
</dbReference>
<feature type="transmembrane region" description="Helical" evidence="12">
    <location>
        <begin position="143"/>
        <end position="161"/>
    </location>
</feature>
<comment type="catalytic activity">
    <reaction evidence="12">
        <text>K(+)(in) + H(+)(in) = K(+)(out) + H(+)(out)</text>
        <dbReference type="Rhea" id="RHEA:28490"/>
        <dbReference type="ChEBI" id="CHEBI:15378"/>
        <dbReference type="ChEBI" id="CHEBI:29103"/>
    </reaction>
</comment>
<comment type="function">
    <text evidence="12">Transport of potassium into the cell. Likely operates as a K(+):H(+) symporter.</text>
</comment>
<evidence type="ECO:0000256" key="6">
    <source>
        <dbReference type="ARBA" id="ARBA00022692"/>
    </source>
</evidence>
<feature type="transmembrane region" description="Helical" evidence="12">
    <location>
        <begin position="249"/>
        <end position="270"/>
    </location>
</feature>
<dbReference type="InterPro" id="IPR053951">
    <property type="entry name" value="K_trans_N"/>
</dbReference>
<feature type="transmembrane region" description="Helical" evidence="12">
    <location>
        <begin position="341"/>
        <end position="362"/>
    </location>
</feature>
<evidence type="ECO:0000259" key="13">
    <source>
        <dbReference type="Pfam" id="PF02705"/>
    </source>
</evidence>
<evidence type="ECO:0000256" key="8">
    <source>
        <dbReference type="ARBA" id="ARBA00022958"/>
    </source>
</evidence>
<feature type="transmembrane region" description="Helical" evidence="12">
    <location>
        <begin position="173"/>
        <end position="193"/>
    </location>
</feature>
<dbReference type="PANTHER" id="PTHR30540:SF79">
    <property type="entry name" value="LOW AFFINITY POTASSIUM TRANSPORT SYSTEM PROTEIN KUP"/>
    <property type="match status" value="1"/>
</dbReference>
<dbReference type="KEGG" id="mass:CR152_10665"/>
<feature type="domain" description="K+ potassium transporter C-terminal" evidence="14">
    <location>
        <begin position="478"/>
        <end position="626"/>
    </location>
</feature>
<name>A0A2D2DIY3_9BURK</name>
<dbReference type="PANTHER" id="PTHR30540">
    <property type="entry name" value="OSMOTIC STRESS POTASSIUM TRANSPORTER"/>
    <property type="match status" value="1"/>
</dbReference>
<evidence type="ECO:0000313" key="15">
    <source>
        <dbReference type="EMBL" id="ATQ74937.1"/>
    </source>
</evidence>
<dbReference type="InterPro" id="IPR053952">
    <property type="entry name" value="K_trans_C"/>
</dbReference>
<dbReference type="Pfam" id="PF02705">
    <property type="entry name" value="K_trans"/>
    <property type="match status" value="1"/>
</dbReference>
<dbReference type="HAMAP" id="MF_01522">
    <property type="entry name" value="Kup"/>
    <property type="match status" value="1"/>
</dbReference>
<gene>
    <name evidence="12" type="primary">kup</name>
    <name evidence="15" type="ORF">CR152_10665</name>
</gene>
<dbReference type="Proteomes" id="UP000229897">
    <property type="component" value="Chromosome"/>
</dbReference>
<dbReference type="OrthoDB" id="9805577at2"/>
<keyword evidence="4 12" id="KW-1003">Cell membrane</keyword>
<keyword evidence="3 12" id="KW-0813">Transport</keyword>
<comment type="subcellular location">
    <subcellularLocation>
        <location evidence="12">Cell membrane</location>
        <topology evidence="12">Multi-pass membrane protein</topology>
    </subcellularLocation>
    <subcellularLocation>
        <location evidence="1">Membrane</location>
        <topology evidence="1">Multi-pass membrane protein</topology>
    </subcellularLocation>
</comment>
<feature type="domain" description="K+ potassium transporter integral membrane" evidence="13">
    <location>
        <begin position="14"/>
        <end position="465"/>
    </location>
</feature>
<evidence type="ECO:0000313" key="16">
    <source>
        <dbReference type="Proteomes" id="UP000229897"/>
    </source>
</evidence>
<comment type="similarity">
    <text evidence="2 12">Belongs to the HAK/KUP transporter (TC 2.A.72) family.</text>
</comment>
<keyword evidence="7 12" id="KW-0769">Symport</keyword>
<evidence type="ECO:0000256" key="4">
    <source>
        <dbReference type="ARBA" id="ARBA00022475"/>
    </source>
</evidence>
<evidence type="ECO:0000256" key="5">
    <source>
        <dbReference type="ARBA" id="ARBA00022538"/>
    </source>
</evidence>
<dbReference type="EMBL" id="CP024608">
    <property type="protein sequence ID" value="ATQ74937.1"/>
    <property type="molecule type" value="Genomic_DNA"/>
</dbReference>
<evidence type="ECO:0000256" key="3">
    <source>
        <dbReference type="ARBA" id="ARBA00022448"/>
    </source>
</evidence>
<proteinExistence type="inferred from homology"/>
<keyword evidence="8 12" id="KW-0630">Potassium</keyword>
<feature type="transmembrane region" description="Helical" evidence="12">
    <location>
        <begin position="102"/>
        <end position="123"/>
    </location>
</feature>
<reference evidence="15" key="1">
    <citation type="submission" date="2017-10" db="EMBL/GenBank/DDBJ databases">
        <title>Massilia psychrophilum sp. nov., a novel purple-pigmented bacterium isolated from Tianshan glacier, Xinjiang Municipality, China.</title>
        <authorList>
            <person name="Wang H."/>
        </authorList>
    </citation>
    <scope>NUCLEOTIDE SEQUENCE [LARGE SCALE GENOMIC DNA]</scope>
    <source>
        <strain evidence="15">B2</strain>
    </source>
</reference>
<keyword evidence="10 12" id="KW-0406">Ion transport</keyword>
<evidence type="ECO:0000256" key="7">
    <source>
        <dbReference type="ARBA" id="ARBA00022847"/>
    </source>
</evidence>
<accession>A0A2D2DIY3</accession>
<keyword evidence="6 12" id="KW-0812">Transmembrane</keyword>
<feature type="transmembrane region" description="Helical" evidence="12">
    <location>
        <begin position="213"/>
        <end position="237"/>
    </location>
</feature>
<evidence type="ECO:0000256" key="2">
    <source>
        <dbReference type="ARBA" id="ARBA00007019"/>
    </source>
</evidence>
<dbReference type="AlphaFoldDB" id="A0A2D2DIY3"/>
<keyword evidence="9 12" id="KW-1133">Transmembrane helix</keyword>
<evidence type="ECO:0000256" key="11">
    <source>
        <dbReference type="ARBA" id="ARBA00023136"/>
    </source>
</evidence>
<organism evidence="15 16">
    <name type="scientific">Massilia violaceinigra</name>
    <dbReference type="NCBI Taxonomy" id="2045208"/>
    <lineage>
        <taxon>Bacteria</taxon>
        <taxon>Pseudomonadati</taxon>
        <taxon>Pseudomonadota</taxon>
        <taxon>Betaproteobacteria</taxon>
        <taxon>Burkholderiales</taxon>
        <taxon>Oxalobacteraceae</taxon>
        <taxon>Telluria group</taxon>
        <taxon>Massilia</taxon>
    </lineage>
</organism>
<keyword evidence="11 12" id="KW-0472">Membrane</keyword>
<evidence type="ECO:0000256" key="12">
    <source>
        <dbReference type="HAMAP-Rule" id="MF_01522"/>
    </source>
</evidence>
<dbReference type="InterPro" id="IPR023051">
    <property type="entry name" value="Kup"/>
</dbReference>
<keyword evidence="5 12" id="KW-0633">Potassium transport</keyword>
<dbReference type="GO" id="GO:0015079">
    <property type="term" value="F:potassium ion transmembrane transporter activity"/>
    <property type="evidence" value="ECO:0007669"/>
    <property type="project" value="UniProtKB-UniRule"/>
</dbReference>
<evidence type="ECO:0000256" key="9">
    <source>
        <dbReference type="ARBA" id="ARBA00022989"/>
    </source>
</evidence>
<feature type="transmembrane region" description="Helical" evidence="12">
    <location>
        <begin position="368"/>
        <end position="389"/>
    </location>
</feature>